<dbReference type="PANTHER" id="PTHR21461">
    <property type="entry name" value="GLYCOSYLTRANSFERASE FAMILY 92 PROTEIN"/>
    <property type="match status" value="1"/>
</dbReference>
<organism evidence="9 10">
    <name type="scientific">Hypothenemus hampei</name>
    <name type="common">Coffee berry borer</name>
    <dbReference type="NCBI Taxonomy" id="57062"/>
    <lineage>
        <taxon>Eukaryota</taxon>
        <taxon>Metazoa</taxon>
        <taxon>Ecdysozoa</taxon>
        <taxon>Arthropoda</taxon>
        <taxon>Hexapoda</taxon>
        <taxon>Insecta</taxon>
        <taxon>Pterygota</taxon>
        <taxon>Neoptera</taxon>
        <taxon>Endopterygota</taxon>
        <taxon>Coleoptera</taxon>
        <taxon>Polyphaga</taxon>
        <taxon>Cucujiformia</taxon>
        <taxon>Curculionidae</taxon>
        <taxon>Scolytinae</taxon>
        <taxon>Hypothenemus</taxon>
    </lineage>
</organism>
<keyword evidence="6 8" id="KW-1133">Transmembrane helix</keyword>
<keyword evidence="10" id="KW-1185">Reference proteome</keyword>
<dbReference type="Proteomes" id="UP001566132">
    <property type="component" value="Unassembled WGS sequence"/>
</dbReference>
<evidence type="ECO:0000256" key="3">
    <source>
        <dbReference type="ARBA" id="ARBA00022676"/>
    </source>
</evidence>
<dbReference type="GO" id="GO:0016020">
    <property type="term" value="C:membrane"/>
    <property type="evidence" value="ECO:0007669"/>
    <property type="project" value="UniProtKB-SubCell"/>
</dbReference>
<evidence type="ECO:0000256" key="4">
    <source>
        <dbReference type="ARBA" id="ARBA00022679"/>
    </source>
</evidence>
<evidence type="ECO:0000256" key="7">
    <source>
        <dbReference type="ARBA" id="ARBA00023136"/>
    </source>
</evidence>
<reference evidence="9 10" key="1">
    <citation type="submission" date="2024-05" db="EMBL/GenBank/DDBJ databases">
        <title>Genetic variation in Jamaican populations of the coffee berry borer (Hypothenemus hampei).</title>
        <authorList>
            <person name="Errbii M."/>
            <person name="Myrie A."/>
        </authorList>
    </citation>
    <scope>NUCLEOTIDE SEQUENCE [LARGE SCALE GENOMIC DNA]</scope>
    <source>
        <strain evidence="9">JA-Hopewell-2020-01-JO</strain>
        <tissue evidence="9">Whole body</tissue>
    </source>
</reference>
<proteinExistence type="inferred from homology"/>
<dbReference type="Pfam" id="PF01697">
    <property type="entry name" value="Glyco_transf_92"/>
    <property type="match status" value="1"/>
</dbReference>
<evidence type="ECO:0000313" key="9">
    <source>
        <dbReference type="EMBL" id="KAL1489146.1"/>
    </source>
</evidence>
<keyword evidence="5 8" id="KW-0812">Transmembrane</keyword>
<dbReference type="EMBL" id="JBDJPC010000012">
    <property type="protein sequence ID" value="KAL1489146.1"/>
    <property type="molecule type" value="Genomic_DNA"/>
</dbReference>
<evidence type="ECO:0000256" key="1">
    <source>
        <dbReference type="ARBA" id="ARBA00004167"/>
    </source>
</evidence>
<comment type="caution">
    <text evidence="9">The sequence shown here is derived from an EMBL/GenBank/DDBJ whole genome shotgun (WGS) entry which is preliminary data.</text>
</comment>
<dbReference type="InterPro" id="IPR008166">
    <property type="entry name" value="Glyco_transf_92"/>
</dbReference>
<dbReference type="PANTHER" id="PTHR21461:SF69">
    <property type="entry name" value="GLYCOSYLTRANSFERASE FAMILY 92 PROTEIN"/>
    <property type="match status" value="1"/>
</dbReference>
<evidence type="ECO:0000256" key="6">
    <source>
        <dbReference type="ARBA" id="ARBA00022989"/>
    </source>
</evidence>
<protein>
    <recommendedName>
        <fullName evidence="8">Glycosyltransferase family 92 protein</fullName>
        <ecNumber evidence="8">2.4.1.-</ecNumber>
    </recommendedName>
</protein>
<sequence>MLLQVQWSVIGIFVTILMVYYNCDNVKVRMNYNNSAGKVLVKKIVAYSFRKQLELEDEQYINCEKNETLNISQIVLNRKFWFSVEDFFVNLVTLDNRLDPYKYLRILAVIKGDWRNKTTYCQMLIKDGSVRILKSTIAPIWYEKWDTNDNNTYYHPVLVSCRLEIGLNPLAVTLTKTPCQLSIDKFIGLDEKSQNDVSFTVCVKPLKFPRENIAERLAHWIEISRVLGADFFHIFLGDVTDRTKKLLKWYQRKFPHTFLIEEFHEVDDTICKNCTFFQNTWQRRRYEIISYNRCLYRNLHSKFIVPLDIDEIIVPKSNKSSWTDLVHNLDDYASLIVQNVYYFFRKTHGKMPVFFTETTRTKAPSLKGENGKSFVATKNALTVFNHYALHVLRPDAIKHYFLPFADAQLNHYKDSCDHAIFPQCTVYLSSPTVVDDVIFKYKREFYNRYNDIVSNLMPVS</sequence>
<dbReference type="EC" id="2.4.1.-" evidence="8"/>
<dbReference type="AlphaFoldDB" id="A0ABD1E7V0"/>
<evidence type="ECO:0000256" key="2">
    <source>
        <dbReference type="ARBA" id="ARBA00007647"/>
    </source>
</evidence>
<keyword evidence="4 8" id="KW-0808">Transferase</keyword>
<name>A0ABD1E7V0_HYPHA</name>
<feature type="transmembrane region" description="Helical" evidence="8">
    <location>
        <begin position="6"/>
        <end position="23"/>
    </location>
</feature>
<dbReference type="GO" id="GO:0016757">
    <property type="term" value="F:glycosyltransferase activity"/>
    <property type="evidence" value="ECO:0007669"/>
    <property type="project" value="UniProtKB-UniRule"/>
</dbReference>
<accession>A0ABD1E7V0</accession>
<comment type="similarity">
    <text evidence="2 8">Belongs to the glycosyltransferase 92 family.</text>
</comment>
<keyword evidence="3 8" id="KW-0328">Glycosyltransferase</keyword>
<comment type="subcellular location">
    <subcellularLocation>
        <location evidence="1">Membrane</location>
        <topology evidence="1">Single-pass membrane protein</topology>
    </subcellularLocation>
</comment>
<evidence type="ECO:0000256" key="8">
    <source>
        <dbReference type="RuleBase" id="RU366017"/>
    </source>
</evidence>
<gene>
    <name evidence="9" type="ORF">ABEB36_014088</name>
</gene>
<evidence type="ECO:0000256" key="5">
    <source>
        <dbReference type="ARBA" id="ARBA00022692"/>
    </source>
</evidence>
<keyword evidence="7 8" id="KW-0472">Membrane</keyword>
<evidence type="ECO:0000313" key="10">
    <source>
        <dbReference type="Proteomes" id="UP001566132"/>
    </source>
</evidence>